<gene>
    <name evidence="1" type="ORF">QJS64_21020</name>
</gene>
<geneLocation type="plasmid" evidence="1 2">
    <name>unnamed6</name>
</geneLocation>
<sequence>MKKGNKSLDIGIRQVGAENEGTITFAGFNPIDYPVNLDININKIGKIAGSWTGQVEIKPE</sequence>
<accession>A0ABY8R8A7</accession>
<proteinExistence type="predicted"/>
<evidence type="ECO:0000313" key="1">
    <source>
        <dbReference type="EMBL" id="WGX77784.1"/>
    </source>
</evidence>
<evidence type="ECO:0000313" key="2">
    <source>
        <dbReference type="Proteomes" id="UP001239169"/>
    </source>
</evidence>
<reference evidence="1 2" key="1">
    <citation type="submission" date="2023-04" db="EMBL/GenBank/DDBJ databases">
        <title>Bacteria Genome Submission.</title>
        <authorList>
            <person name="Isaac P."/>
        </authorList>
    </citation>
    <scope>NUCLEOTIDE SEQUENCE [LARGE SCALE GENOMIC DNA]</scope>
    <source>
        <strain evidence="1 2">SampleS7P1</strain>
        <plasmid evidence="1 2">unnamed6</plasmid>
    </source>
</reference>
<keyword evidence="2" id="KW-1185">Reference proteome</keyword>
<dbReference type="Proteomes" id="UP001239169">
    <property type="component" value="Plasmid unnamed6"/>
</dbReference>
<protein>
    <submittedName>
        <fullName evidence="1">Uncharacterized protein</fullName>
    </submittedName>
</protein>
<keyword evidence="1" id="KW-0614">Plasmid</keyword>
<name>A0ABY8R8A7_PARBF</name>
<organism evidence="1 2">
    <name type="scientific">Paraclostridium bifermentans</name>
    <name type="common">Clostridium bifermentans</name>
    <dbReference type="NCBI Taxonomy" id="1490"/>
    <lineage>
        <taxon>Bacteria</taxon>
        <taxon>Bacillati</taxon>
        <taxon>Bacillota</taxon>
        <taxon>Clostridia</taxon>
        <taxon>Peptostreptococcales</taxon>
        <taxon>Peptostreptococcaceae</taxon>
        <taxon>Paraclostridium</taxon>
    </lineage>
</organism>
<dbReference type="EMBL" id="CP124691">
    <property type="protein sequence ID" value="WGX77784.1"/>
    <property type="molecule type" value="Genomic_DNA"/>
</dbReference>